<dbReference type="PANTHER" id="PTHR46937:SF4">
    <property type="entry name" value="FERREDOXIN-THIOREDOXIN REDUCTASE SUBUNIT A1, CHLOROPLASTIC"/>
    <property type="match status" value="1"/>
</dbReference>
<evidence type="ECO:0000256" key="4">
    <source>
        <dbReference type="ARBA" id="ARBA00034490"/>
    </source>
</evidence>
<dbReference type="GO" id="GO:0015979">
    <property type="term" value="P:photosynthesis"/>
    <property type="evidence" value="ECO:0007669"/>
    <property type="project" value="InterPro"/>
</dbReference>
<dbReference type="InterPro" id="IPR004207">
    <property type="entry name" value="Fd_thioredoxin_Rdtase_alpha"/>
</dbReference>
<gene>
    <name evidence="6" type="ORF">CYME_CMP058C</name>
</gene>
<dbReference type="GO" id="GO:0016491">
    <property type="term" value="F:oxidoreductase activity"/>
    <property type="evidence" value="ECO:0007669"/>
    <property type="project" value="UniProtKB-KW"/>
</dbReference>
<evidence type="ECO:0000256" key="2">
    <source>
        <dbReference type="ARBA" id="ARBA00026011"/>
    </source>
</evidence>
<dbReference type="Gene3D" id="2.30.30.50">
    <property type="match status" value="1"/>
</dbReference>
<dbReference type="PANTHER" id="PTHR46937">
    <property type="entry name" value="FERREDOXIN-THIOREDOXIN REDUCTASE, VARIABLE CHAIN"/>
    <property type="match status" value="1"/>
</dbReference>
<sequence>MMRRACFLAGPYAPRTRDRTSSSCLWHKDRLARMPVSRRGTELWRTAARAPRLCLSAERRGDFKVGDRVRVTQSVIMYHTPMSKGQPHDVRGLEGVVTKFVDEYQGVPISATRPIQVMLEGSKKFIAHFEASELEKVA</sequence>
<dbReference type="STRING" id="280699.M1VFH7"/>
<dbReference type="Pfam" id="PF02941">
    <property type="entry name" value="FeThRed_A"/>
    <property type="match status" value="1"/>
</dbReference>
<reference evidence="6 7" key="2">
    <citation type="journal article" date="2007" name="BMC Biol.">
        <title>A 100%-complete sequence reveals unusually simple genomic features in the hot-spring red alga Cyanidioschyzon merolae.</title>
        <authorList>
            <person name="Nozaki H."/>
            <person name="Takano H."/>
            <person name="Misumi O."/>
            <person name="Terasawa K."/>
            <person name="Matsuzaki M."/>
            <person name="Maruyama S."/>
            <person name="Nishida K."/>
            <person name="Yagisawa F."/>
            <person name="Yoshida Y."/>
            <person name="Fujiwara T."/>
            <person name="Takio S."/>
            <person name="Tamura K."/>
            <person name="Chung S.J."/>
            <person name="Nakamura S."/>
            <person name="Kuroiwa H."/>
            <person name="Tanaka K."/>
            <person name="Sato N."/>
            <person name="Kuroiwa T."/>
        </authorList>
    </citation>
    <scope>NUCLEOTIDE SEQUENCE [LARGE SCALE GENOMIC DNA]</scope>
    <source>
        <strain evidence="6 7">10D</strain>
    </source>
</reference>
<name>M1VFH7_CYAM1</name>
<reference evidence="6 7" key="1">
    <citation type="journal article" date="2004" name="Nature">
        <title>Genome sequence of the ultrasmall unicellular red alga Cyanidioschyzon merolae 10D.</title>
        <authorList>
            <person name="Matsuzaki M."/>
            <person name="Misumi O."/>
            <person name="Shin-i T."/>
            <person name="Maruyama S."/>
            <person name="Takahara M."/>
            <person name="Miyagishima S."/>
            <person name="Mori T."/>
            <person name="Nishida K."/>
            <person name="Yagisawa F."/>
            <person name="Nishida K."/>
            <person name="Yoshida Y."/>
            <person name="Nishimura Y."/>
            <person name="Nakao S."/>
            <person name="Kobayashi T."/>
            <person name="Momoyama Y."/>
            <person name="Higashiyama T."/>
            <person name="Minoda A."/>
            <person name="Sano M."/>
            <person name="Nomoto H."/>
            <person name="Oishi K."/>
            <person name="Hayashi H."/>
            <person name="Ohta F."/>
            <person name="Nishizaka S."/>
            <person name="Haga S."/>
            <person name="Miura S."/>
            <person name="Morishita T."/>
            <person name="Kabeya Y."/>
            <person name="Terasawa K."/>
            <person name="Suzuki Y."/>
            <person name="Ishii Y."/>
            <person name="Asakawa S."/>
            <person name="Takano H."/>
            <person name="Ohta N."/>
            <person name="Kuroiwa H."/>
            <person name="Tanaka K."/>
            <person name="Shimizu N."/>
            <person name="Sugano S."/>
            <person name="Sato N."/>
            <person name="Nozaki H."/>
            <person name="Ogasawara N."/>
            <person name="Kohara Y."/>
            <person name="Kuroiwa T."/>
        </authorList>
    </citation>
    <scope>NUCLEOTIDE SEQUENCE [LARGE SCALE GENOMIC DNA]</scope>
    <source>
        <strain evidence="6 7">10D</strain>
    </source>
</reference>
<dbReference type="RefSeq" id="XP_005537753.1">
    <property type="nucleotide sequence ID" value="XM_005537696.1"/>
</dbReference>
<comment type="similarity">
    <text evidence="4">Belongs to the ferredoxin thioredoxin reductase alpha subunit family.</text>
</comment>
<evidence type="ECO:0000313" key="7">
    <source>
        <dbReference type="Proteomes" id="UP000007014"/>
    </source>
</evidence>
<keyword evidence="1" id="KW-0560">Oxidoreductase</keyword>
<dbReference type="KEGG" id="cme:CYME_CMP058C"/>
<dbReference type="GeneID" id="16995969"/>
<dbReference type="Gramene" id="CMP058CT">
    <property type="protein sequence ID" value="CMP058CT"/>
    <property type="gene ID" value="CMP058C"/>
</dbReference>
<organism evidence="6 7">
    <name type="scientific">Cyanidioschyzon merolae (strain NIES-3377 / 10D)</name>
    <name type="common">Unicellular red alga</name>
    <dbReference type="NCBI Taxonomy" id="280699"/>
    <lineage>
        <taxon>Eukaryota</taxon>
        <taxon>Rhodophyta</taxon>
        <taxon>Bangiophyceae</taxon>
        <taxon>Cyanidiales</taxon>
        <taxon>Cyanidiaceae</taxon>
        <taxon>Cyanidioschyzon</taxon>
    </lineage>
</organism>
<dbReference type="AlphaFoldDB" id="M1VFH7"/>
<accession>M1VFH7</accession>
<dbReference type="SUPFAM" id="SSF50090">
    <property type="entry name" value="Electron transport accessory proteins"/>
    <property type="match status" value="1"/>
</dbReference>
<comment type="function">
    <text evidence="3">Variable subunit of the ferredoxin-thioredoxin reductase (FTR), which catalyzes the two-electron reduction of thioredoxins by the electrons provided by reduced ferredoxin.</text>
</comment>
<dbReference type="EMBL" id="AP006498">
    <property type="protein sequence ID" value="BAM81717.1"/>
    <property type="molecule type" value="Genomic_DNA"/>
</dbReference>
<dbReference type="InterPro" id="IPR044166">
    <property type="entry name" value="FTRV"/>
</dbReference>
<keyword evidence="7" id="KW-1185">Reference proteome</keyword>
<evidence type="ECO:0000313" key="6">
    <source>
        <dbReference type="EMBL" id="BAM81717.1"/>
    </source>
</evidence>
<proteinExistence type="inferred from homology"/>
<dbReference type="InterPro" id="IPR008990">
    <property type="entry name" value="Elect_transpt_acc-like_dom_sf"/>
</dbReference>
<dbReference type="OrthoDB" id="1916328at2759"/>
<dbReference type="Proteomes" id="UP000007014">
    <property type="component" value="Chromosome 16"/>
</dbReference>
<comment type="subunit">
    <text evidence="2">Heterodimer of subunit A (variable subunit) and subunit B (catalytic subunit). Heterodimeric FTR forms a complex with ferredoxin and thioredoxin.</text>
</comment>
<protein>
    <submittedName>
        <fullName evidence="6">Similar to ferredoxin-thioredoxin reductase, variable chain</fullName>
    </submittedName>
</protein>
<evidence type="ECO:0000259" key="5">
    <source>
        <dbReference type="Pfam" id="PF02941"/>
    </source>
</evidence>
<evidence type="ECO:0000256" key="1">
    <source>
        <dbReference type="ARBA" id="ARBA00023002"/>
    </source>
</evidence>
<dbReference type="HOGENOM" id="CLU_1858102_0_0_1"/>
<feature type="domain" description="Ferredoxin thioredoxin reductase alpha chain" evidence="5">
    <location>
        <begin position="65"/>
        <end position="133"/>
    </location>
</feature>
<evidence type="ECO:0000256" key="3">
    <source>
        <dbReference type="ARBA" id="ARBA00034474"/>
    </source>
</evidence>